<dbReference type="AlphaFoldDB" id="A0AAD6SJ63"/>
<gene>
    <name evidence="3" type="ORF">C8F04DRAFT_1188102</name>
</gene>
<evidence type="ECO:0000256" key="1">
    <source>
        <dbReference type="SAM" id="MobiDB-lite"/>
    </source>
</evidence>
<keyword evidence="4" id="KW-1185">Reference proteome</keyword>
<evidence type="ECO:0000313" key="4">
    <source>
        <dbReference type="Proteomes" id="UP001218188"/>
    </source>
</evidence>
<sequence length="274" mass="30562">MSSSVSSERAFSSAGITISKRRNHLKLDVVEALQVLKCLIHHDLLFRKDALVDDEDNNGEGEGWDELVDESADAVACGFGSGLTSNEPKPGQAKPKPWLPGQAKPAHHYLHPITTTSVRRVRDVFEPLRLSLATLGTSTASIERLSHPKVAKEQVERHAEAFLQRFDLSTFIFEREPKKKWFESGLKLDFRHFLLRYRVHVPPVWVSTLQLKAGLNVRDTRVAALKDASYAGHFKICGEVEETNLEAAVVGLLASGKMVHGDKSPNTDYWLSND</sequence>
<comment type="caution">
    <text evidence="3">The sequence shown here is derived from an EMBL/GenBank/DDBJ whole genome shotgun (WGS) entry which is preliminary data.</text>
</comment>
<protein>
    <recommendedName>
        <fullName evidence="2">HAT C-terminal dimerisation domain-containing protein</fullName>
    </recommendedName>
</protein>
<evidence type="ECO:0000313" key="3">
    <source>
        <dbReference type="EMBL" id="KAJ7028999.1"/>
    </source>
</evidence>
<dbReference type="SUPFAM" id="SSF53098">
    <property type="entry name" value="Ribonuclease H-like"/>
    <property type="match status" value="1"/>
</dbReference>
<dbReference type="EMBL" id="JARJCM010000106">
    <property type="protein sequence ID" value="KAJ7028999.1"/>
    <property type="molecule type" value="Genomic_DNA"/>
</dbReference>
<dbReference type="GO" id="GO:0046983">
    <property type="term" value="F:protein dimerization activity"/>
    <property type="evidence" value="ECO:0007669"/>
    <property type="project" value="InterPro"/>
</dbReference>
<reference evidence="3" key="1">
    <citation type="submission" date="2023-03" db="EMBL/GenBank/DDBJ databases">
        <title>Massive genome expansion in bonnet fungi (Mycena s.s.) driven by repeated elements and novel gene families across ecological guilds.</title>
        <authorList>
            <consortium name="Lawrence Berkeley National Laboratory"/>
            <person name="Harder C.B."/>
            <person name="Miyauchi S."/>
            <person name="Viragh M."/>
            <person name="Kuo A."/>
            <person name="Thoen E."/>
            <person name="Andreopoulos B."/>
            <person name="Lu D."/>
            <person name="Skrede I."/>
            <person name="Drula E."/>
            <person name="Henrissat B."/>
            <person name="Morin E."/>
            <person name="Kohler A."/>
            <person name="Barry K."/>
            <person name="LaButti K."/>
            <person name="Morin E."/>
            <person name="Salamov A."/>
            <person name="Lipzen A."/>
            <person name="Mereny Z."/>
            <person name="Hegedus B."/>
            <person name="Baldrian P."/>
            <person name="Stursova M."/>
            <person name="Weitz H."/>
            <person name="Taylor A."/>
            <person name="Grigoriev I.V."/>
            <person name="Nagy L.G."/>
            <person name="Martin F."/>
            <person name="Kauserud H."/>
        </authorList>
    </citation>
    <scope>NUCLEOTIDE SEQUENCE</scope>
    <source>
        <strain evidence="3">CBHHK200</strain>
    </source>
</reference>
<accession>A0AAD6SJ63</accession>
<feature type="region of interest" description="Disordered" evidence="1">
    <location>
        <begin position="80"/>
        <end position="100"/>
    </location>
</feature>
<dbReference type="Proteomes" id="UP001218188">
    <property type="component" value="Unassembled WGS sequence"/>
</dbReference>
<dbReference type="InterPro" id="IPR012337">
    <property type="entry name" value="RNaseH-like_sf"/>
</dbReference>
<evidence type="ECO:0000259" key="2">
    <source>
        <dbReference type="Pfam" id="PF05699"/>
    </source>
</evidence>
<proteinExistence type="predicted"/>
<feature type="domain" description="HAT C-terminal dimerisation" evidence="2">
    <location>
        <begin position="3"/>
        <end position="36"/>
    </location>
</feature>
<dbReference type="InterPro" id="IPR008906">
    <property type="entry name" value="HATC_C_dom"/>
</dbReference>
<dbReference type="Pfam" id="PF05699">
    <property type="entry name" value="Dimer_Tnp_hAT"/>
    <property type="match status" value="1"/>
</dbReference>
<organism evidence="3 4">
    <name type="scientific">Mycena alexandri</name>
    <dbReference type="NCBI Taxonomy" id="1745969"/>
    <lineage>
        <taxon>Eukaryota</taxon>
        <taxon>Fungi</taxon>
        <taxon>Dikarya</taxon>
        <taxon>Basidiomycota</taxon>
        <taxon>Agaricomycotina</taxon>
        <taxon>Agaricomycetes</taxon>
        <taxon>Agaricomycetidae</taxon>
        <taxon>Agaricales</taxon>
        <taxon>Marasmiineae</taxon>
        <taxon>Mycenaceae</taxon>
        <taxon>Mycena</taxon>
    </lineage>
</organism>
<name>A0AAD6SJ63_9AGAR</name>